<proteinExistence type="predicted"/>
<name>S4P3H2_9NEOP</name>
<reference evidence="1" key="1">
    <citation type="journal article" date="2013" name="BMC Genomics">
        <title>Unscrambling butterfly oogenesis.</title>
        <authorList>
            <person name="Carter J.M."/>
            <person name="Baker S.C."/>
            <person name="Pink R."/>
            <person name="Carter D.R."/>
            <person name="Collins A."/>
            <person name="Tomlin J."/>
            <person name="Gibbs M."/>
            <person name="Breuker C.J."/>
        </authorList>
    </citation>
    <scope>NUCLEOTIDE SEQUENCE</scope>
    <source>
        <tissue evidence="1">Ovary</tissue>
    </source>
</reference>
<evidence type="ECO:0000313" key="1">
    <source>
        <dbReference type="EMBL" id="JAA80955.1"/>
    </source>
</evidence>
<organism evidence="1">
    <name type="scientific">Pararge aegeria</name>
    <name type="common">speckled wood butterfly</name>
    <dbReference type="NCBI Taxonomy" id="116150"/>
    <lineage>
        <taxon>Eukaryota</taxon>
        <taxon>Metazoa</taxon>
        <taxon>Ecdysozoa</taxon>
        <taxon>Arthropoda</taxon>
        <taxon>Hexapoda</taxon>
        <taxon>Insecta</taxon>
        <taxon>Pterygota</taxon>
        <taxon>Neoptera</taxon>
        <taxon>Endopterygota</taxon>
        <taxon>Lepidoptera</taxon>
        <taxon>Glossata</taxon>
        <taxon>Ditrysia</taxon>
        <taxon>Papilionoidea</taxon>
        <taxon>Nymphalidae</taxon>
        <taxon>Satyrinae</taxon>
        <taxon>Satyrini</taxon>
        <taxon>Parargina</taxon>
        <taxon>Pararge</taxon>
    </lineage>
</organism>
<dbReference type="EMBL" id="GAIX01011605">
    <property type="protein sequence ID" value="JAA80955.1"/>
    <property type="molecule type" value="Transcribed_RNA"/>
</dbReference>
<dbReference type="AlphaFoldDB" id="S4P3H2"/>
<protein>
    <submittedName>
        <fullName evidence="1">Uncharacterized protein</fullName>
    </submittedName>
</protein>
<accession>S4P3H2</accession>
<sequence length="97" mass="11536">MYLEVNIRRLVAVVCKFAYGVQTITIRTQTQTSWFSLYCIAYQGFIYLYLPPVWIEKHHCSTKGGFVIYAVRLMSVKCKKHRFLDISFNIVVRRLFF</sequence>
<reference evidence="1" key="2">
    <citation type="submission" date="2013-05" db="EMBL/GenBank/DDBJ databases">
        <authorList>
            <person name="Carter J.-M."/>
            <person name="Baker S.C."/>
            <person name="Pink R."/>
            <person name="Carter D.R.F."/>
            <person name="Collins A."/>
            <person name="Tomlin J."/>
            <person name="Gibbs M."/>
            <person name="Breuker C.J."/>
        </authorList>
    </citation>
    <scope>NUCLEOTIDE SEQUENCE</scope>
    <source>
        <tissue evidence="1">Ovary</tissue>
    </source>
</reference>